<dbReference type="Pfam" id="PF00106">
    <property type="entry name" value="adh_short"/>
    <property type="match status" value="1"/>
</dbReference>
<comment type="caution">
    <text evidence="1">The sequence shown here is derived from an EMBL/GenBank/DDBJ whole genome shotgun (WGS) entry which is preliminary data.</text>
</comment>
<name>A0A9W5V015_BACCE</name>
<sequence length="110" mass="12169">MNKVLKEKVVLITEAASGFGLECVQTFAKEGAKVIITDLDEEAAQITANQLQKQGFDVFALACDVTKEEQIEQSISHALKVFERIDILVNNGSLQRIADVESSFTDKYEC</sequence>
<protein>
    <recommendedName>
        <fullName evidence="3">Short chain dehydrogenase</fullName>
    </recommendedName>
</protein>
<dbReference type="RefSeq" id="WP_016111827.1">
    <property type="nucleotide sequence ID" value="NZ_KB976193.1"/>
</dbReference>
<organism evidence="1 2">
    <name type="scientific">Bacillus cereus VD133</name>
    <dbReference type="NCBI Taxonomy" id="1053233"/>
    <lineage>
        <taxon>Bacteria</taxon>
        <taxon>Bacillati</taxon>
        <taxon>Bacillota</taxon>
        <taxon>Bacilli</taxon>
        <taxon>Bacillales</taxon>
        <taxon>Bacillaceae</taxon>
        <taxon>Bacillus</taxon>
        <taxon>Bacillus cereus group</taxon>
    </lineage>
</organism>
<dbReference type="Gene3D" id="3.40.50.720">
    <property type="entry name" value="NAD(P)-binding Rossmann-like Domain"/>
    <property type="match status" value="1"/>
</dbReference>
<proteinExistence type="predicted"/>
<evidence type="ECO:0000313" key="2">
    <source>
        <dbReference type="Proteomes" id="UP000014018"/>
    </source>
</evidence>
<dbReference type="PANTHER" id="PTHR42820:SF1">
    <property type="entry name" value="SHORT-CHAIN DEHYDROGENASE_REDUCTASE FAMILY PROTEIN"/>
    <property type="match status" value="1"/>
</dbReference>
<evidence type="ECO:0000313" key="1">
    <source>
        <dbReference type="EMBL" id="EOO27556.1"/>
    </source>
</evidence>
<gene>
    <name evidence="1" type="ORF">IIU_05873</name>
</gene>
<dbReference type="SUPFAM" id="SSF51735">
    <property type="entry name" value="NAD(P)-binding Rossmann-fold domains"/>
    <property type="match status" value="1"/>
</dbReference>
<reference evidence="1 2" key="1">
    <citation type="submission" date="2012-12" db="EMBL/GenBank/DDBJ databases">
        <title>The Genome Sequence of Bacillus cereus VD133.</title>
        <authorList>
            <consortium name="The Broad Institute Genome Sequencing Platform"/>
            <consortium name="The Broad Institute Genome Sequencing Center for Infectious Disease"/>
            <person name="Feldgarden M."/>
            <person name="Van der Auwera G.A."/>
            <person name="Mahillon J."/>
            <person name="Duprez V."/>
            <person name="Timmery S."/>
            <person name="Mattelet C."/>
            <person name="Dierick K."/>
            <person name="Sun M."/>
            <person name="Yu Z."/>
            <person name="Zhu L."/>
            <person name="Hu X."/>
            <person name="Shank E.B."/>
            <person name="Swiecicka I."/>
            <person name="Hansen B.M."/>
            <person name="Andrup L."/>
            <person name="Walker B."/>
            <person name="Young S.K."/>
            <person name="Zeng Q."/>
            <person name="Gargeya S."/>
            <person name="Fitzgerald M."/>
            <person name="Haas B."/>
            <person name="Abouelleil A."/>
            <person name="Alvarado L."/>
            <person name="Arachchi H.M."/>
            <person name="Berlin A.M."/>
            <person name="Chapman S.B."/>
            <person name="Dewar J."/>
            <person name="Goldberg J."/>
            <person name="Griggs A."/>
            <person name="Gujja S."/>
            <person name="Hansen M."/>
            <person name="Howarth C."/>
            <person name="Imamovic A."/>
            <person name="Larimer J."/>
            <person name="McCowan C."/>
            <person name="Murphy C."/>
            <person name="Neiman D."/>
            <person name="Pearson M."/>
            <person name="Priest M."/>
            <person name="Roberts A."/>
            <person name="Saif S."/>
            <person name="Shea T."/>
            <person name="Sisk P."/>
            <person name="Sykes S."/>
            <person name="Wortman J."/>
            <person name="Nusbaum C."/>
            <person name="Birren B."/>
        </authorList>
    </citation>
    <scope>NUCLEOTIDE SEQUENCE [LARGE SCALE GENOMIC DNA]</scope>
    <source>
        <strain evidence="1 2">VD133</strain>
    </source>
</reference>
<dbReference type="InterPro" id="IPR002347">
    <property type="entry name" value="SDR_fam"/>
</dbReference>
<dbReference type="Proteomes" id="UP000014018">
    <property type="component" value="Unassembled WGS sequence"/>
</dbReference>
<dbReference type="EMBL" id="AHFB01000105">
    <property type="protein sequence ID" value="EOO27556.1"/>
    <property type="molecule type" value="Genomic_DNA"/>
</dbReference>
<evidence type="ECO:0008006" key="3">
    <source>
        <dbReference type="Google" id="ProtNLM"/>
    </source>
</evidence>
<dbReference type="AlphaFoldDB" id="A0A9W5V015"/>
<accession>A0A9W5V015</accession>
<dbReference type="InterPro" id="IPR036291">
    <property type="entry name" value="NAD(P)-bd_dom_sf"/>
</dbReference>
<dbReference type="PANTHER" id="PTHR42820">
    <property type="entry name" value="SHORT-CHAIN DEHYDROGENASE REDUCTASE"/>
    <property type="match status" value="1"/>
</dbReference>